<dbReference type="InterPro" id="IPR002078">
    <property type="entry name" value="Sigma_54_int"/>
</dbReference>
<name>A0ABY7ZJ48_9ACTN</name>
<dbReference type="PROSITE" id="PS50045">
    <property type="entry name" value="SIGMA54_INTERACT_4"/>
    <property type="match status" value="1"/>
</dbReference>
<gene>
    <name evidence="6" type="ORF">PVK37_20785</name>
</gene>
<dbReference type="InterPro" id="IPR027417">
    <property type="entry name" value="P-loop_NTPase"/>
</dbReference>
<keyword evidence="7" id="KW-1185">Reference proteome</keyword>
<dbReference type="Pfam" id="PF00158">
    <property type="entry name" value="Sigma54_activat"/>
    <property type="match status" value="1"/>
</dbReference>
<evidence type="ECO:0000256" key="4">
    <source>
        <dbReference type="ARBA" id="ARBA00023163"/>
    </source>
</evidence>
<evidence type="ECO:0000259" key="5">
    <source>
        <dbReference type="PROSITE" id="PS50045"/>
    </source>
</evidence>
<dbReference type="RefSeq" id="WP_275029251.1">
    <property type="nucleotide sequence ID" value="NZ_CP118615.1"/>
</dbReference>
<sequence length="379" mass="40729">MTGGYPDDPWALLAAGATEVLASADGLDVLPGVAARIRRWHQVDRIVQSLPAAGGLVGESPALRRALRTLVEIARFSDAPVLIQGESGTGKELAARLVHTLDPKRRSGPLVVVDCTTIVANLSAPQLFGHERGAFTGAHSARSGAFADAHRGVLFLDEVGELPESLQPELLRVLQERTFRPLGSSTWQKTDFRLVCATNRNLEELEKAGRFRRDLRSRLSAVTVDMPPLSDRRDDIPALARHFLGQVLQTKPPVIETAVERILTVRPYPGNVRELRHLLAQIAVGYVGDGRITVGMVPEAERPGAVARKGTTERTLRAAVREALDDGLDLRGLKSAVAEIAVEIALADCGGQLGRAAERLGVTTRALQLRKAMPAPGAG</sequence>
<protein>
    <submittedName>
        <fullName evidence="6">Sigma 54-interacting transcriptional regulator</fullName>
    </submittedName>
</protein>
<dbReference type="EMBL" id="CP118615">
    <property type="protein sequence ID" value="WDZ82903.1"/>
    <property type="molecule type" value="Genomic_DNA"/>
</dbReference>
<evidence type="ECO:0000256" key="1">
    <source>
        <dbReference type="ARBA" id="ARBA00022741"/>
    </source>
</evidence>
<reference evidence="6 7" key="1">
    <citation type="submission" date="2023-02" db="EMBL/GenBank/DDBJ databases">
        <authorList>
            <person name="Mo P."/>
        </authorList>
    </citation>
    <scope>NUCLEOTIDE SEQUENCE [LARGE SCALE GENOMIC DNA]</scope>
    <source>
        <strain evidence="6 7">HUAS 3</strain>
    </source>
</reference>
<dbReference type="PANTHER" id="PTHR32071">
    <property type="entry name" value="TRANSCRIPTIONAL REGULATORY PROTEIN"/>
    <property type="match status" value="1"/>
</dbReference>
<dbReference type="Proteomes" id="UP001219605">
    <property type="component" value="Chromosome"/>
</dbReference>
<evidence type="ECO:0000256" key="3">
    <source>
        <dbReference type="ARBA" id="ARBA00023015"/>
    </source>
</evidence>
<dbReference type="SUPFAM" id="SSF52540">
    <property type="entry name" value="P-loop containing nucleoside triphosphate hydrolases"/>
    <property type="match status" value="1"/>
</dbReference>
<dbReference type="Gene3D" id="3.40.50.300">
    <property type="entry name" value="P-loop containing nucleotide triphosphate hydrolases"/>
    <property type="match status" value="1"/>
</dbReference>
<dbReference type="CDD" id="cd00009">
    <property type="entry name" value="AAA"/>
    <property type="match status" value="1"/>
</dbReference>
<dbReference type="InterPro" id="IPR025944">
    <property type="entry name" value="Sigma_54_int_dom_CS"/>
</dbReference>
<keyword evidence="3" id="KW-0805">Transcription regulation</keyword>
<dbReference type="InterPro" id="IPR058031">
    <property type="entry name" value="AAA_lid_NorR"/>
</dbReference>
<evidence type="ECO:0000313" key="6">
    <source>
        <dbReference type="EMBL" id="WDZ82903.1"/>
    </source>
</evidence>
<dbReference type="Gene3D" id="1.10.8.60">
    <property type="match status" value="1"/>
</dbReference>
<dbReference type="Pfam" id="PF25601">
    <property type="entry name" value="AAA_lid_14"/>
    <property type="match status" value="1"/>
</dbReference>
<evidence type="ECO:0000256" key="2">
    <source>
        <dbReference type="ARBA" id="ARBA00022840"/>
    </source>
</evidence>
<dbReference type="InterPro" id="IPR003593">
    <property type="entry name" value="AAA+_ATPase"/>
</dbReference>
<accession>A0ABY7ZJ48</accession>
<feature type="domain" description="Sigma-54 factor interaction" evidence="5">
    <location>
        <begin position="56"/>
        <end position="284"/>
    </location>
</feature>
<dbReference type="PROSITE" id="PS00688">
    <property type="entry name" value="SIGMA54_INTERACT_3"/>
    <property type="match status" value="1"/>
</dbReference>
<evidence type="ECO:0000313" key="7">
    <source>
        <dbReference type="Proteomes" id="UP001219605"/>
    </source>
</evidence>
<proteinExistence type="predicted"/>
<organism evidence="6 7">
    <name type="scientific">Micromonospora cathayae</name>
    <dbReference type="NCBI Taxonomy" id="3028804"/>
    <lineage>
        <taxon>Bacteria</taxon>
        <taxon>Bacillati</taxon>
        <taxon>Actinomycetota</taxon>
        <taxon>Actinomycetes</taxon>
        <taxon>Micromonosporales</taxon>
        <taxon>Micromonosporaceae</taxon>
        <taxon>Micromonospora</taxon>
    </lineage>
</organism>
<keyword evidence="1" id="KW-0547">Nucleotide-binding</keyword>
<keyword evidence="4" id="KW-0804">Transcription</keyword>
<dbReference type="SMART" id="SM00382">
    <property type="entry name" value="AAA"/>
    <property type="match status" value="1"/>
</dbReference>
<keyword evidence="2" id="KW-0067">ATP-binding</keyword>